<name>A0ABM5MQB8_RICS1</name>
<evidence type="ECO:0000313" key="3">
    <source>
        <dbReference type="Proteomes" id="UP000005443"/>
    </source>
</evidence>
<keyword evidence="3" id="KW-1185">Reference proteome</keyword>
<dbReference type="RefSeq" id="WP_014273615.1">
    <property type="nucleotide sequence ID" value="NC_016639.1"/>
</dbReference>
<dbReference type="EMBL" id="CP002428">
    <property type="protein sequence ID" value="AEV92421.1"/>
    <property type="molecule type" value="Genomic_DNA"/>
</dbReference>
<gene>
    <name evidence="2" type="ordered locus">Rsl_986</name>
</gene>
<reference evidence="2 3" key="1">
    <citation type="journal article" date="2012" name="J. Bacteriol.">
        <title>Complete genome sequence of Rickettsia slovaca, the agent of tick-borne lymphadenitis.</title>
        <authorList>
            <person name="Fournier P.E."/>
            <person name="El Karkouri K."/>
            <person name="Robert C."/>
            <person name="Medigue C."/>
            <person name="Raoult D."/>
        </authorList>
    </citation>
    <scope>NUCLEOTIDE SEQUENCE [LARGE SCALE GENOMIC DNA]</scope>
    <source>
        <strain evidence="2 3">13-B</strain>
    </source>
</reference>
<accession>A0ABM5MQB8</accession>
<sequence>MAWKKRSMSFPRRRESRVKRDKSSFSKNLDFKDFLFFKSSFEKVLKYWIPAFAGMT</sequence>
<dbReference type="Proteomes" id="UP000005443">
    <property type="component" value="Chromosome"/>
</dbReference>
<proteinExistence type="predicted"/>
<evidence type="ECO:0000256" key="1">
    <source>
        <dbReference type="SAM" id="MobiDB-lite"/>
    </source>
</evidence>
<feature type="region of interest" description="Disordered" evidence="1">
    <location>
        <begin position="1"/>
        <end position="21"/>
    </location>
</feature>
<organism evidence="2 3">
    <name type="scientific">Rickettsia slovaca (strain 13-B)</name>
    <dbReference type="NCBI Taxonomy" id="941638"/>
    <lineage>
        <taxon>Bacteria</taxon>
        <taxon>Pseudomonadati</taxon>
        <taxon>Pseudomonadota</taxon>
        <taxon>Alphaproteobacteria</taxon>
        <taxon>Rickettsiales</taxon>
        <taxon>Rickettsiaceae</taxon>
        <taxon>Rickettsieae</taxon>
        <taxon>Rickettsia</taxon>
        <taxon>spotted fever group</taxon>
    </lineage>
</organism>
<protein>
    <submittedName>
        <fullName evidence="2">Uncharacterized protein</fullName>
    </submittedName>
</protein>
<evidence type="ECO:0000313" key="2">
    <source>
        <dbReference type="EMBL" id="AEV92421.1"/>
    </source>
</evidence>